<dbReference type="Gene3D" id="3.30.470.20">
    <property type="entry name" value="ATP-grasp fold, B domain"/>
    <property type="match status" value="1"/>
</dbReference>
<organism evidence="13 14">
    <name type="scientific">Hymenobacter humi</name>
    <dbReference type="NCBI Taxonomy" id="1411620"/>
    <lineage>
        <taxon>Bacteria</taxon>
        <taxon>Pseudomonadati</taxon>
        <taxon>Bacteroidota</taxon>
        <taxon>Cytophagia</taxon>
        <taxon>Cytophagales</taxon>
        <taxon>Hymenobacteraceae</taxon>
        <taxon>Hymenobacter</taxon>
    </lineage>
</organism>
<dbReference type="Gene3D" id="3.40.50.1970">
    <property type="match status" value="1"/>
</dbReference>
<keyword evidence="14" id="KW-1185">Reference proteome</keyword>
<dbReference type="InterPro" id="IPR018236">
    <property type="entry name" value="SAICAR_synthetase_CS"/>
</dbReference>
<keyword evidence="8" id="KW-0511">Multifunctional enzyme</keyword>
<comment type="caution">
    <text evidence="13">The sequence shown here is derived from an EMBL/GenBank/DDBJ whole genome shotgun (WGS) entry which is preliminary data.</text>
</comment>
<dbReference type="CDD" id="cd01414">
    <property type="entry name" value="SAICAR_synt_Sc"/>
    <property type="match status" value="1"/>
</dbReference>
<dbReference type="Gene3D" id="3.10.450.50">
    <property type="match status" value="1"/>
</dbReference>
<evidence type="ECO:0000256" key="5">
    <source>
        <dbReference type="ARBA" id="ARBA00022741"/>
    </source>
</evidence>
<evidence type="ECO:0000256" key="6">
    <source>
        <dbReference type="ARBA" id="ARBA00022755"/>
    </source>
</evidence>
<dbReference type="RefSeq" id="WP_380202155.1">
    <property type="nucleotide sequence ID" value="NZ_JBHTEK010000001.1"/>
</dbReference>
<evidence type="ECO:0000256" key="11">
    <source>
        <dbReference type="SAM" id="MobiDB-lite"/>
    </source>
</evidence>
<dbReference type="Pfam" id="PF00731">
    <property type="entry name" value="AIRC"/>
    <property type="match status" value="1"/>
</dbReference>
<comment type="catalytic activity">
    <reaction evidence="9 10">
        <text>5-amino-1-(5-phospho-D-ribosyl)imidazole-4-carboxylate + L-aspartate + ATP = (2S)-2-[5-amino-1-(5-phospho-beta-D-ribosyl)imidazole-4-carboxamido]succinate + ADP + phosphate + 2 H(+)</text>
        <dbReference type="Rhea" id="RHEA:22628"/>
        <dbReference type="ChEBI" id="CHEBI:15378"/>
        <dbReference type="ChEBI" id="CHEBI:29991"/>
        <dbReference type="ChEBI" id="CHEBI:30616"/>
        <dbReference type="ChEBI" id="CHEBI:43474"/>
        <dbReference type="ChEBI" id="CHEBI:58443"/>
        <dbReference type="ChEBI" id="CHEBI:77657"/>
        <dbReference type="ChEBI" id="CHEBI:456216"/>
        <dbReference type="EC" id="6.3.2.6"/>
    </reaction>
</comment>
<protein>
    <recommendedName>
        <fullName evidence="10">Phosphoribosylaminoimidazole-succinocarboxamide synthase</fullName>
        <ecNumber evidence="10">6.3.2.6</ecNumber>
    </recommendedName>
    <alternativeName>
        <fullName evidence="10">SAICAR synthetase</fullName>
    </alternativeName>
</protein>
<evidence type="ECO:0000313" key="14">
    <source>
        <dbReference type="Proteomes" id="UP001596513"/>
    </source>
</evidence>
<dbReference type="SUPFAM" id="SSF54427">
    <property type="entry name" value="NTF2-like"/>
    <property type="match status" value="1"/>
</dbReference>
<feature type="region of interest" description="Disordered" evidence="11">
    <location>
        <begin position="409"/>
        <end position="483"/>
    </location>
</feature>
<evidence type="ECO:0000256" key="3">
    <source>
        <dbReference type="ARBA" id="ARBA00011020"/>
    </source>
</evidence>
<comment type="similarity">
    <text evidence="2 10">Belongs to the SAICAR synthetase family.</text>
</comment>
<dbReference type="PANTHER" id="PTHR43700">
    <property type="entry name" value="PHOSPHORIBOSYLAMINOIMIDAZOLE-SUCCINOCARBOXAMIDE SYNTHASE"/>
    <property type="match status" value="1"/>
</dbReference>
<comment type="similarity">
    <text evidence="3">In the N-terminal section; belongs to the SAICAR synthetase family.</text>
</comment>
<dbReference type="InterPro" id="IPR032710">
    <property type="entry name" value="NTF2-like_dom_sf"/>
</dbReference>
<keyword evidence="7 10" id="KW-0067">ATP-binding</keyword>
<dbReference type="EMBL" id="JBHTEK010000001">
    <property type="protein sequence ID" value="MFC7667545.1"/>
    <property type="molecule type" value="Genomic_DNA"/>
</dbReference>
<dbReference type="Pfam" id="PF01259">
    <property type="entry name" value="SAICAR_synt"/>
    <property type="match status" value="1"/>
</dbReference>
<evidence type="ECO:0000256" key="1">
    <source>
        <dbReference type="ARBA" id="ARBA00004672"/>
    </source>
</evidence>
<evidence type="ECO:0000256" key="10">
    <source>
        <dbReference type="HAMAP-Rule" id="MF_00137"/>
    </source>
</evidence>
<comment type="pathway">
    <text evidence="1 10">Purine metabolism; IMP biosynthesis via de novo pathway; 5-amino-1-(5-phospho-D-ribosyl)imidazole-4-carboxamide from 5-amino-1-(5-phospho-D-ribosyl)imidazole-4-carboxylate: step 1/2.</text>
</comment>
<feature type="domain" description="PurE" evidence="12">
    <location>
        <begin position="316"/>
        <end position="426"/>
    </location>
</feature>
<gene>
    <name evidence="10" type="primary">purC</name>
    <name evidence="13" type="ORF">ACFQT0_09210</name>
</gene>
<keyword evidence="5 10" id="KW-0547">Nucleotide-binding</keyword>
<name>A0ABW2U2H2_9BACT</name>
<dbReference type="SUPFAM" id="SSF52255">
    <property type="entry name" value="N5-CAIR mutase (phosphoribosylaminoimidazole carboxylase, PurE)"/>
    <property type="match status" value="1"/>
</dbReference>
<feature type="compositionally biased region" description="Low complexity" evidence="11">
    <location>
        <begin position="448"/>
        <end position="462"/>
    </location>
</feature>
<evidence type="ECO:0000256" key="9">
    <source>
        <dbReference type="ARBA" id="ARBA00048475"/>
    </source>
</evidence>
<accession>A0ABW2U2H2</accession>
<evidence type="ECO:0000256" key="2">
    <source>
        <dbReference type="ARBA" id="ARBA00010190"/>
    </source>
</evidence>
<dbReference type="PANTHER" id="PTHR43700:SF1">
    <property type="entry name" value="PHOSPHORIBOSYLAMINOIMIDAZOLE-SUCCINOCARBOXAMIDE SYNTHASE"/>
    <property type="match status" value="1"/>
</dbReference>
<dbReference type="Pfam" id="PF12680">
    <property type="entry name" value="SnoaL_2"/>
    <property type="match status" value="1"/>
</dbReference>
<dbReference type="Gene3D" id="3.30.200.20">
    <property type="entry name" value="Phosphorylase Kinase, domain 1"/>
    <property type="match status" value="1"/>
</dbReference>
<evidence type="ECO:0000313" key="13">
    <source>
        <dbReference type="EMBL" id="MFC7667545.1"/>
    </source>
</evidence>
<evidence type="ECO:0000256" key="8">
    <source>
        <dbReference type="ARBA" id="ARBA00023268"/>
    </source>
</evidence>
<dbReference type="HAMAP" id="MF_00137">
    <property type="entry name" value="SAICAR_synth"/>
    <property type="match status" value="1"/>
</dbReference>
<proteinExistence type="inferred from homology"/>
<keyword evidence="6 10" id="KW-0658">Purine biosynthesis</keyword>
<dbReference type="InterPro" id="IPR037401">
    <property type="entry name" value="SnoaL-like"/>
</dbReference>
<dbReference type="PROSITE" id="PS01057">
    <property type="entry name" value="SAICAR_SYNTHETASE_1"/>
    <property type="match status" value="1"/>
</dbReference>
<feature type="compositionally biased region" description="Basic residues" evidence="11">
    <location>
        <begin position="465"/>
        <end position="479"/>
    </location>
</feature>
<keyword evidence="4 10" id="KW-0436">Ligase</keyword>
<dbReference type="PROSITE" id="PS01058">
    <property type="entry name" value="SAICAR_SYNTHETASE_2"/>
    <property type="match status" value="1"/>
</dbReference>
<dbReference type="Proteomes" id="UP001596513">
    <property type="component" value="Unassembled WGS sequence"/>
</dbReference>
<sequence>MNTLTQFASPQLPLLHRGKVRDSLRAPSGDRLIIVTDRLSAFDSVLETAIPHKGAVLNGLANFWFDKTQHIIPNHVLKLVDANAMLVKEAEPIKVEMVVRQYLTGSMWRGYQAGQRTFSGVTVPDGLTKNQAFPHSIVTPTTKEESDREITPENLVSEGWVTKELYDQMAVKSQMLFAVGSQALAEKGIILVDTKYEFGLLNGKLILIDEMHTPDSSRFWSTEDYAQNPETAEQMDKEYVRQWLIANKKDGQYPRALTPEVAQEASRRYLNIYQRITGQALPTAETEAADAPHTGRHDARARLLANLVQAGLVKDAWVNIVMSSPTDKEHCLKIREQFEGYGIFTQLRVTSAHKNGEVIADMAEIWNNSIEPGVIIAAADLSNGLGGALAANVNVPVISCPPWKDYAEPGHEPQLVGHHAQRHPQPDGGAPRQRRPGRPARPEPAPPARAAQPGHQSHQSQAESRRRRAARAVATHRKRMEASTPEQLVAAYIDAYNRFDVEGMLAPLHDDVEFRNVANGEVNLTTTGKEAFRQQAEQATQYFSERRQHVTQWEVSNHRVEVTIDFTAVAAIALPKGLKPGDTLHLQGKSVFRFQDGKIIFIEDIS</sequence>
<dbReference type="SMART" id="SM01001">
    <property type="entry name" value="AIRC"/>
    <property type="match status" value="1"/>
</dbReference>
<dbReference type="EC" id="6.3.2.6" evidence="10"/>
<evidence type="ECO:0000256" key="7">
    <source>
        <dbReference type="ARBA" id="ARBA00022840"/>
    </source>
</evidence>
<evidence type="ECO:0000256" key="4">
    <source>
        <dbReference type="ARBA" id="ARBA00022598"/>
    </source>
</evidence>
<dbReference type="InterPro" id="IPR028923">
    <property type="entry name" value="SAICAR_synt/ADE2_N"/>
</dbReference>
<dbReference type="SUPFAM" id="SSF56104">
    <property type="entry name" value="SAICAR synthase-like"/>
    <property type="match status" value="1"/>
</dbReference>
<evidence type="ECO:0000259" key="12">
    <source>
        <dbReference type="SMART" id="SM01001"/>
    </source>
</evidence>
<dbReference type="InterPro" id="IPR000031">
    <property type="entry name" value="PurE_dom"/>
</dbReference>
<reference evidence="14" key="1">
    <citation type="journal article" date="2019" name="Int. J. Syst. Evol. Microbiol.">
        <title>The Global Catalogue of Microorganisms (GCM) 10K type strain sequencing project: providing services to taxonomists for standard genome sequencing and annotation.</title>
        <authorList>
            <consortium name="The Broad Institute Genomics Platform"/>
            <consortium name="The Broad Institute Genome Sequencing Center for Infectious Disease"/>
            <person name="Wu L."/>
            <person name="Ma J."/>
        </authorList>
    </citation>
    <scope>NUCLEOTIDE SEQUENCE [LARGE SCALE GENOMIC DNA]</scope>
    <source>
        <strain evidence="14">JCM 19635</strain>
    </source>
</reference>